<comment type="caution">
    <text evidence="1">The sequence shown here is derived from an EMBL/GenBank/DDBJ whole genome shotgun (WGS) entry which is preliminary data.</text>
</comment>
<protein>
    <submittedName>
        <fullName evidence="1">Uncharacterized protein</fullName>
    </submittedName>
</protein>
<dbReference type="AlphaFoldDB" id="A0A0R1QQF4"/>
<dbReference type="OrthoDB" id="2322033at2"/>
<sequence length="72" mass="8941">MDKDLILNTLLTIDDPFYFNTFENAEAEDEWYRINERFIQDDLQKYFPDTIDTHDQKVWNYIRSKLKQFELE</sequence>
<name>A0A0R1QQF4_9LACO</name>
<reference evidence="1 2" key="1">
    <citation type="journal article" date="2015" name="Genome Announc.">
        <title>Expanding the biotechnology potential of lactobacilli through comparative genomics of 213 strains and associated genera.</title>
        <authorList>
            <person name="Sun Z."/>
            <person name="Harris H.M."/>
            <person name="McCann A."/>
            <person name="Guo C."/>
            <person name="Argimon S."/>
            <person name="Zhang W."/>
            <person name="Yang X."/>
            <person name="Jeffery I.B."/>
            <person name="Cooney J.C."/>
            <person name="Kagawa T.F."/>
            <person name="Liu W."/>
            <person name="Song Y."/>
            <person name="Salvetti E."/>
            <person name="Wrobel A."/>
            <person name="Rasinkangas P."/>
            <person name="Parkhill J."/>
            <person name="Rea M.C."/>
            <person name="O'Sullivan O."/>
            <person name="Ritari J."/>
            <person name="Douillard F.P."/>
            <person name="Paul Ross R."/>
            <person name="Yang R."/>
            <person name="Briner A.E."/>
            <person name="Felis G.E."/>
            <person name="de Vos W.M."/>
            <person name="Barrangou R."/>
            <person name="Klaenhammer T.R."/>
            <person name="Caufield P.W."/>
            <person name="Cui Y."/>
            <person name="Zhang H."/>
            <person name="O'Toole P.W."/>
        </authorList>
    </citation>
    <scope>NUCLEOTIDE SEQUENCE [LARGE SCALE GENOMIC DNA]</scope>
    <source>
        <strain evidence="1 2">DSM 14500</strain>
    </source>
</reference>
<keyword evidence="2" id="KW-1185">Reference proteome</keyword>
<gene>
    <name evidence="1" type="ORF">FD29_GL001428</name>
</gene>
<organism evidence="1 2">
    <name type="scientific">Companilactobacillus mindensis DSM 14500</name>
    <dbReference type="NCBI Taxonomy" id="1423770"/>
    <lineage>
        <taxon>Bacteria</taxon>
        <taxon>Bacillati</taxon>
        <taxon>Bacillota</taxon>
        <taxon>Bacilli</taxon>
        <taxon>Lactobacillales</taxon>
        <taxon>Lactobacillaceae</taxon>
        <taxon>Companilactobacillus</taxon>
    </lineage>
</organism>
<evidence type="ECO:0000313" key="1">
    <source>
        <dbReference type="EMBL" id="KRL44916.1"/>
    </source>
</evidence>
<dbReference type="Proteomes" id="UP000050872">
    <property type="component" value="Unassembled WGS sequence"/>
</dbReference>
<accession>A0A0R1QQF4</accession>
<dbReference type="EMBL" id="AZEZ01000025">
    <property type="protein sequence ID" value="KRL44916.1"/>
    <property type="molecule type" value="Genomic_DNA"/>
</dbReference>
<dbReference type="PATRIC" id="fig|1423770.3.peg.1465"/>
<dbReference type="STRING" id="1423770.FD29_GL001428"/>
<proteinExistence type="predicted"/>
<dbReference type="RefSeq" id="WP_057887535.1">
    <property type="nucleotide sequence ID" value="NZ_AZEZ01000025.1"/>
</dbReference>
<evidence type="ECO:0000313" key="2">
    <source>
        <dbReference type="Proteomes" id="UP000050872"/>
    </source>
</evidence>